<dbReference type="InterPro" id="IPR011009">
    <property type="entry name" value="Kinase-like_dom_sf"/>
</dbReference>
<dbReference type="Pfam" id="PF01636">
    <property type="entry name" value="APH"/>
    <property type="match status" value="1"/>
</dbReference>
<evidence type="ECO:0000259" key="1">
    <source>
        <dbReference type="Pfam" id="PF01636"/>
    </source>
</evidence>
<organism evidence="2 3">
    <name type="scientific">Methylocystis heyeri</name>
    <dbReference type="NCBI Taxonomy" id="391905"/>
    <lineage>
        <taxon>Bacteria</taxon>
        <taxon>Pseudomonadati</taxon>
        <taxon>Pseudomonadota</taxon>
        <taxon>Alphaproteobacteria</taxon>
        <taxon>Hyphomicrobiales</taxon>
        <taxon>Methylocystaceae</taxon>
        <taxon>Methylocystis</taxon>
    </lineage>
</organism>
<protein>
    <submittedName>
        <fullName evidence="2">AAA family ATPase</fullName>
    </submittedName>
</protein>
<evidence type="ECO:0000313" key="2">
    <source>
        <dbReference type="EMBL" id="QGM44522.1"/>
    </source>
</evidence>
<dbReference type="InterPro" id="IPR027417">
    <property type="entry name" value="P-loop_NTPase"/>
</dbReference>
<name>A0A6B8KAM4_9HYPH</name>
<dbReference type="Gene3D" id="3.90.1200.10">
    <property type="match status" value="1"/>
</dbReference>
<reference evidence="2 3" key="1">
    <citation type="submission" date="2019-11" db="EMBL/GenBank/DDBJ databases">
        <title>The genome sequence of Methylocystis heyeri.</title>
        <authorList>
            <person name="Oshkin I.Y."/>
            <person name="Miroshnikov K."/>
            <person name="Dedysh S.N."/>
        </authorList>
    </citation>
    <scope>NUCLEOTIDE SEQUENCE [LARGE SCALE GENOMIC DNA]</scope>
    <source>
        <strain evidence="2 3">H2</strain>
    </source>
</reference>
<proteinExistence type="predicted"/>
<accession>A0A6B8KAM4</accession>
<dbReference type="AlphaFoldDB" id="A0A6B8KAM4"/>
<dbReference type="OrthoDB" id="9810277at2"/>
<dbReference type="RefSeq" id="WP_136494823.1">
    <property type="nucleotide sequence ID" value="NZ_CP046052.1"/>
</dbReference>
<gene>
    <name evidence="2" type="ORF">H2LOC_001760</name>
</gene>
<dbReference type="InterPro" id="IPR002575">
    <property type="entry name" value="Aminoglycoside_PTrfase"/>
</dbReference>
<dbReference type="SUPFAM" id="SSF56112">
    <property type="entry name" value="Protein kinase-like (PK-like)"/>
    <property type="match status" value="1"/>
</dbReference>
<dbReference type="Pfam" id="PF13671">
    <property type="entry name" value="AAA_33"/>
    <property type="match status" value="1"/>
</dbReference>
<dbReference type="Gene3D" id="3.40.50.300">
    <property type="entry name" value="P-loop containing nucleotide triphosphate hydrolases"/>
    <property type="match status" value="1"/>
</dbReference>
<keyword evidence="3" id="KW-1185">Reference proteome</keyword>
<feature type="domain" description="Aminoglycoside phosphotransferase" evidence="1">
    <location>
        <begin position="58"/>
        <end position="266"/>
    </location>
</feature>
<dbReference type="InterPro" id="IPR052732">
    <property type="entry name" value="Cell-binding_unc_protein"/>
</dbReference>
<dbReference type="PANTHER" id="PTHR43883">
    <property type="entry name" value="SLR0207 PROTEIN"/>
    <property type="match status" value="1"/>
</dbReference>
<dbReference type="SUPFAM" id="SSF52540">
    <property type="entry name" value="P-loop containing nucleoside triphosphate hydrolases"/>
    <property type="match status" value="1"/>
</dbReference>
<dbReference type="KEGG" id="mhey:H2LOC_001760"/>
<evidence type="ECO:0000313" key="3">
    <source>
        <dbReference type="Proteomes" id="UP000309061"/>
    </source>
</evidence>
<dbReference type="Proteomes" id="UP000309061">
    <property type="component" value="Chromosome"/>
</dbReference>
<sequence>MQADSQEETLRYLAALDGPSEIAETHISRVILGRSRAFKLKRAVVFPYLDFSTPQKRLEMCEREAALNQRLAPRLYLGARRITRSSSGELELDGPGELVDAMVEMRRFDSAASFSRMAAAGALSRDLIERLARRLAAFHDKAEIVARSGGAQAMAGVLGLAEASLRETPPAPRPAVDAHLARLGALLERFSPLLDARHSQGKTRLCHGDLTLANICVFEGEPTPFDCLEFSDELASVDVLYDLAFLLMDLWRVGLPLLANLALNRYLDRRDETDGLPLLPLFCSLRATIRAYVAAEQNRPAEAGDYFRLAQSLAGDGSPRLVAIGGYSGSGKSSAAAELAPSIGAAPGARTINSDRLRKSLFGAEPAQRLPPEAYASEVSARVYKMMMEQAASVTKAGWPAVVDAVFDRPDSRQEIEQVAQDAGAPFDGFWLEADLGARIARVGARQGDPSDATQEVLEAQMHKDSGDIGWRRVDAERDLGAVVEELGRLVSS</sequence>
<dbReference type="EMBL" id="CP046052">
    <property type="protein sequence ID" value="QGM44522.1"/>
    <property type="molecule type" value="Genomic_DNA"/>
</dbReference>
<dbReference type="PANTHER" id="PTHR43883:SF1">
    <property type="entry name" value="GLUCONOKINASE"/>
    <property type="match status" value="1"/>
</dbReference>